<evidence type="ECO:0000313" key="6">
    <source>
        <dbReference type="Proteomes" id="UP000029738"/>
    </source>
</evidence>
<dbReference type="EMBL" id="JHEG02000058">
    <property type="protein sequence ID" value="KIE08267.1"/>
    <property type="molecule type" value="Genomic_DNA"/>
</dbReference>
<organism evidence="5">
    <name type="scientific">Tolypothrix bouteillei VB521301</name>
    <dbReference type="NCBI Taxonomy" id="1479485"/>
    <lineage>
        <taxon>Bacteria</taxon>
        <taxon>Bacillati</taxon>
        <taxon>Cyanobacteriota</taxon>
        <taxon>Cyanophyceae</taxon>
        <taxon>Nostocales</taxon>
        <taxon>Tolypothrichaceae</taxon>
        <taxon>Tolypothrix</taxon>
    </lineage>
</organism>
<keyword evidence="2" id="KW-0812">Transmembrane</keyword>
<dbReference type="InterPro" id="IPR027383">
    <property type="entry name" value="Znf_put"/>
</dbReference>
<dbReference type="EMBL" id="JHEG04000001">
    <property type="protein sequence ID" value="KAF3885797.1"/>
    <property type="molecule type" value="Genomic_DNA"/>
</dbReference>
<keyword evidence="6" id="KW-1185">Reference proteome</keyword>
<feature type="domain" description="Putative zinc-finger" evidence="3">
    <location>
        <begin position="44"/>
        <end position="64"/>
    </location>
</feature>
<reference evidence="5" key="1">
    <citation type="journal article" date="2015" name="Genome Announc.">
        <title>Draft Genome Sequence of Tolypothrix boutellei Strain VB521301.</title>
        <authorList>
            <person name="Chandrababunaidu M.M."/>
            <person name="Singh D."/>
            <person name="Sen D."/>
            <person name="Bhan S."/>
            <person name="Das S."/>
            <person name="Gupta A."/>
            <person name="Adhikary S.P."/>
            <person name="Tripathy S."/>
        </authorList>
    </citation>
    <scope>NUCLEOTIDE SEQUENCE</scope>
    <source>
        <strain evidence="5">VB521301</strain>
    </source>
</reference>
<dbReference type="STRING" id="1479485.DA73_0226945"/>
<dbReference type="Pfam" id="PF13490">
    <property type="entry name" value="zf-HC2"/>
    <property type="match status" value="1"/>
</dbReference>
<feature type="region of interest" description="Disordered" evidence="1">
    <location>
        <begin position="1"/>
        <end position="29"/>
    </location>
</feature>
<name>A0A0C1N155_9CYAN</name>
<protein>
    <submittedName>
        <fullName evidence="5">Transcriptional regulator</fullName>
    </submittedName>
</protein>
<evidence type="ECO:0000259" key="3">
    <source>
        <dbReference type="Pfam" id="PF13490"/>
    </source>
</evidence>
<reference evidence="4" key="2">
    <citation type="submission" date="2019-11" db="EMBL/GenBank/DDBJ databases">
        <title>Improved Assembly of Tolypothrix boutellei genome.</title>
        <authorList>
            <person name="Sarangi A.N."/>
            <person name="Mukherjee M."/>
            <person name="Ghosh S."/>
            <person name="Singh D."/>
            <person name="Das A."/>
            <person name="Kant S."/>
            <person name="Prusty A."/>
            <person name="Tripathy S."/>
        </authorList>
    </citation>
    <scope>NUCLEOTIDE SEQUENCE</scope>
    <source>
        <strain evidence="4">VB521301</strain>
    </source>
</reference>
<comment type="caution">
    <text evidence="5">The sequence shown here is derived from an EMBL/GenBank/DDBJ whole genome shotgun (WGS) entry which is preliminary data.</text>
</comment>
<keyword evidence="2" id="KW-1133">Transmembrane helix</keyword>
<dbReference type="Proteomes" id="UP000029738">
    <property type="component" value="Unassembled WGS sequence"/>
</dbReference>
<dbReference type="AlphaFoldDB" id="A0A0C1N155"/>
<keyword evidence="2" id="KW-0472">Membrane</keyword>
<dbReference type="RefSeq" id="WP_038087003.1">
    <property type="nucleotide sequence ID" value="NZ_JHEG04000001.1"/>
</dbReference>
<evidence type="ECO:0000313" key="5">
    <source>
        <dbReference type="EMBL" id="KIE08267.1"/>
    </source>
</evidence>
<gene>
    <name evidence="5" type="ORF">DA73_0226945</name>
    <name evidence="4" type="ORF">DA73_0400010195</name>
</gene>
<evidence type="ECO:0000313" key="4">
    <source>
        <dbReference type="EMBL" id="KAF3885797.1"/>
    </source>
</evidence>
<evidence type="ECO:0000256" key="2">
    <source>
        <dbReference type="SAM" id="Phobius"/>
    </source>
</evidence>
<feature type="transmembrane region" description="Helical" evidence="2">
    <location>
        <begin position="114"/>
        <end position="134"/>
    </location>
</feature>
<dbReference type="OrthoDB" id="463972at2"/>
<sequence>MTTDSQFNDRSHSANPQKDLQSGDGRHTNELTGAIDMVKRDRFELLSAYLDGEVTAAERKQVEEWLDTDLTVQYLYARLLKLRQGVRTLPVPQQQSSQETAEQVLARVQRRSRLVWLSGAAVAACAIGAMSGLLGESRIPQFAQQRIEKTAETPAVVASPLMVAINNPVIPIPKTAEVAPEKSLREEVQPPDLLLELDDIN</sequence>
<proteinExistence type="predicted"/>
<accession>A0A0C1N155</accession>
<evidence type="ECO:0000256" key="1">
    <source>
        <dbReference type="SAM" id="MobiDB-lite"/>
    </source>
</evidence>